<dbReference type="Proteomes" id="UP000294299">
    <property type="component" value="Chromosome NFRAN"/>
</dbReference>
<dbReference type="EMBL" id="LR216287">
    <property type="protein sequence ID" value="VFJ13757.1"/>
    <property type="molecule type" value="Genomic_DNA"/>
</dbReference>
<sequence length="147" mass="17086">MTNTRTANKKTILPYTRLEMENNRIKVTIVASVNSTEDRQKVIFALNNIFPNSELIEKKNNISTKMDDLRVLEKIKEKIRSKKSLAVLQRILHNNYHMGNTWFLINKQAAFVDNVAIIENEDESPLGPIKISINGCNLEQIKEWFER</sequence>
<dbReference type="InterPro" id="IPR022803">
    <property type="entry name" value="Ribosomal_uL5_dom_sf"/>
</dbReference>
<dbReference type="PANTHER" id="PTHR39652">
    <property type="entry name" value="UPF0201 PROTEIN TK1335"/>
    <property type="match status" value="1"/>
</dbReference>
<reference evidence="1 2" key="1">
    <citation type="submission" date="2019-02" db="EMBL/GenBank/DDBJ databases">
        <authorList>
            <person name="Lehtovirta-Morley E L."/>
        </authorList>
    </citation>
    <scope>NUCLEOTIDE SEQUENCE [LARGE SCALE GENOMIC DNA]</scope>
    <source>
        <strain evidence="1">NFRAN1</strain>
    </source>
</reference>
<name>A0A484IC17_9ARCH</name>
<dbReference type="Gene3D" id="3.30.1440.10">
    <property type="match status" value="1"/>
</dbReference>
<protein>
    <submittedName>
        <fullName evidence="1">Uncharacterized protein</fullName>
    </submittedName>
</protein>
<organism evidence="1 2">
    <name type="scientific">Candidatus Nitrosocosmicus franklandianus</name>
    <dbReference type="NCBI Taxonomy" id="1798806"/>
    <lineage>
        <taxon>Archaea</taxon>
        <taxon>Nitrososphaerota</taxon>
        <taxon>Nitrososphaeria</taxon>
        <taxon>Nitrososphaerales</taxon>
        <taxon>Nitrososphaeraceae</taxon>
        <taxon>Candidatus Nitrosocosmicus</taxon>
    </lineage>
</organism>
<dbReference type="KEGG" id="nfn:NFRAN_1435"/>
<evidence type="ECO:0000313" key="1">
    <source>
        <dbReference type="EMBL" id="VFJ13757.1"/>
    </source>
</evidence>
<gene>
    <name evidence="1" type="ORF">NFRAN_1435</name>
</gene>
<dbReference type="InterPro" id="IPR002739">
    <property type="entry name" value="PAB1135-like"/>
</dbReference>
<dbReference type="SUPFAM" id="SSF55282">
    <property type="entry name" value="RL5-like"/>
    <property type="match status" value="1"/>
</dbReference>
<accession>A0A484IC17</accession>
<keyword evidence="2" id="KW-1185">Reference proteome</keyword>
<dbReference type="AlphaFoldDB" id="A0A484IC17"/>
<evidence type="ECO:0000313" key="2">
    <source>
        <dbReference type="Proteomes" id="UP000294299"/>
    </source>
</evidence>
<dbReference type="Pfam" id="PF01877">
    <property type="entry name" value="RNA_binding"/>
    <property type="match status" value="1"/>
</dbReference>
<dbReference type="PANTHER" id="PTHR39652:SF1">
    <property type="entry name" value="UPF0201 PROTEIN TK1335"/>
    <property type="match status" value="1"/>
</dbReference>
<proteinExistence type="predicted"/>